<sequence length="589" mass="62909">MSAMTDIDGARLAVVTNRLQSIARSMMNTVLRTGRSGVLNSARDFSCCILTGRDELLAAADSLPIHVMSGPDLMARVMRELHDDIAPGDAFLHNSPYLGNSHAADHSFLVPVFDDEGAHRFTVVVKAHQADCGNSVPTTYMATAADVYEEGALIFPCVRVQRDYRDIADVLRMCEVRIRVPDQWRGDYLAAMGAARIGERKLRELAADVGWDTLDELAEQWFDYSERRMRGAIGRLGGGSVEVTSHHDAFPGLPEGLDLRIQVSVDAAEEMIEVDLTDNPDCQPCGLNLTESTSRTAAMVGVFNGLHDDVPLNSGAFRRLRIVLRENCVVGIPRHPASCSVATTNVADRVACGVQRALAELSEGAGQAEVGYVIPPADGVISGHDERGPFVNQIFLGIGGGAGSPYADGWFTAAHVGNAGLTLLDSVEMDEARFPIRVHARALLPDSEGAGEHRGAPGALVEFGPVGGPMTLMYAQDGYETPALGARGGEAGGVARVWKIGTDGARTELDPVAQLWLDDGERVLSHTCGGGGYGPPPARDPERVAHDVREGWITGERAREVYGVALDADGKVDAVTTEALRAQAEEAGR</sequence>
<dbReference type="EMBL" id="JADOUA010000001">
    <property type="protein sequence ID" value="MBG6085995.1"/>
    <property type="molecule type" value="Genomic_DNA"/>
</dbReference>
<dbReference type="AlphaFoldDB" id="A0A931DFN2"/>
<evidence type="ECO:0000313" key="2">
    <source>
        <dbReference type="EMBL" id="MBG6085995.1"/>
    </source>
</evidence>
<comment type="caution">
    <text evidence="2">The sequence shown here is derived from an EMBL/GenBank/DDBJ whole genome shotgun (WGS) entry which is preliminary data.</text>
</comment>
<gene>
    <name evidence="2" type="ORF">IW256_000108</name>
</gene>
<name>A0A931DFN2_9ACTN</name>
<keyword evidence="2" id="KW-0378">Hydrolase</keyword>
<dbReference type="PANTHER" id="PTHR11365:SF23">
    <property type="entry name" value="HYPOTHETICAL 5-OXOPROLINASE (EUROFUNG)-RELATED"/>
    <property type="match status" value="1"/>
</dbReference>
<evidence type="ECO:0000313" key="3">
    <source>
        <dbReference type="Proteomes" id="UP000614047"/>
    </source>
</evidence>
<dbReference type="GO" id="GO:0006749">
    <property type="term" value="P:glutathione metabolic process"/>
    <property type="evidence" value="ECO:0007669"/>
    <property type="project" value="TreeGrafter"/>
</dbReference>
<reference evidence="2" key="1">
    <citation type="submission" date="2020-11" db="EMBL/GenBank/DDBJ databases">
        <title>Sequencing the genomes of 1000 actinobacteria strains.</title>
        <authorList>
            <person name="Klenk H.-P."/>
        </authorList>
    </citation>
    <scope>NUCLEOTIDE SEQUENCE</scope>
    <source>
        <strain evidence="2">DSM 43175</strain>
    </source>
</reference>
<dbReference type="InterPro" id="IPR045079">
    <property type="entry name" value="Oxoprolinase-like"/>
</dbReference>
<protein>
    <submittedName>
        <fullName evidence="2">N-methylhydantoinase B</fullName>
        <ecNumber evidence="2">3.5.2.14</ecNumber>
    </submittedName>
</protein>
<proteinExistence type="predicted"/>
<dbReference type="PANTHER" id="PTHR11365">
    <property type="entry name" value="5-OXOPROLINASE RELATED"/>
    <property type="match status" value="1"/>
</dbReference>
<dbReference type="Proteomes" id="UP000614047">
    <property type="component" value="Unassembled WGS sequence"/>
</dbReference>
<keyword evidence="3" id="KW-1185">Reference proteome</keyword>
<dbReference type="GO" id="GO:0047423">
    <property type="term" value="F:N-methylhydantoinase (ATP-hydrolyzing) activity"/>
    <property type="evidence" value="ECO:0007669"/>
    <property type="project" value="UniProtKB-EC"/>
</dbReference>
<dbReference type="RefSeq" id="WP_197009055.1">
    <property type="nucleotide sequence ID" value="NZ_BAABES010000014.1"/>
</dbReference>
<organism evidence="2 3">
    <name type="scientific">Actinomadura viridis</name>
    <dbReference type="NCBI Taxonomy" id="58110"/>
    <lineage>
        <taxon>Bacteria</taxon>
        <taxon>Bacillati</taxon>
        <taxon>Actinomycetota</taxon>
        <taxon>Actinomycetes</taxon>
        <taxon>Streptosporangiales</taxon>
        <taxon>Thermomonosporaceae</taxon>
        <taxon>Actinomadura</taxon>
    </lineage>
</organism>
<dbReference type="Pfam" id="PF02538">
    <property type="entry name" value="Hydantoinase_B"/>
    <property type="match status" value="1"/>
</dbReference>
<dbReference type="InterPro" id="IPR003692">
    <property type="entry name" value="Hydantoinase_B"/>
</dbReference>
<dbReference type="GO" id="GO:0017168">
    <property type="term" value="F:5-oxoprolinase (ATP-hydrolyzing) activity"/>
    <property type="evidence" value="ECO:0007669"/>
    <property type="project" value="TreeGrafter"/>
</dbReference>
<dbReference type="GO" id="GO:0005829">
    <property type="term" value="C:cytosol"/>
    <property type="evidence" value="ECO:0007669"/>
    <property type="project" value="TreeGrafter"/>
</dbReference>
<feature type="domain" description="Hydantoinase B/oxoprolinase" evidence="1">
    <location>
        <begin position="9"/>
        <end position="536"/>
    </location>
</feature>
<dbReference type="EC" id="3.5.2.14" evidence="2"/>
<evidence type="ECO:0000259" key="1">
    <source>
        <dbReference type="Pfam" id="PF02538"/>
    </source>
</evidence>
<accession>A0A931DFN2</accession>